<gene>
    <name evidence="2" type="ORF">A7J50_4404</name>
</gene>
<dbReference type="AlphaFoldDB" id="A0A172Z614"/>
<reference evidence="2 3" key="1">
    <citation type="submission" date="2016-05" db="EMBL/GenBank/DDBJ databases">
        <title>Complete genome sequence of Pseudomonas antarctica PAMC 27494.</title>
        <authorList>
            <person name="Lee J."/>
        </authorList>
    </citation>
    <scope>NUCLEOTIDE SEQUENCE [LARGE SCALE GENOMIC DNA]</scope>
    <source>
        <strain evidence="2 3">PAMC 27494</strain>
    </source>
</reference>
<dbReference type="PATRIC" id="fig|219572.3.peg.4526"/>
<name>A0A172Z614_9PSED</name>
<organism evidence="2 3">
    <name type="scientific">Pseudomonas antarctica</name>
    <dbReference type="NCBI Taxonomy" id="219572"/>
    <lineage>
        <taxon>Bacteria</taxon>
        <taxon>Pseudomonadati</taxon>
        <taxon>Pseudomonadota</taxon>
        <taxon>Gammaproteobacteria</taxon>
        <taxon>Pseudomonadales</taxon>
        <taxon>Pseudomonadaceae</taxon>
        <taxon>Pseudomonas</taxon>
    </lineage>
</organism>
<dbReference type="RefSeq" id="WP_156526302.1">
    <property type="nucleotide sequence ID" value="NZ_CP015600.1"/>
</dbReference>
<proteinExistence type="predicted"/>
<protein>
    <submittedName>
        <fullName evidence="2">Uncharacterized protein</fullName>
    </submittedName>
</protein>
<dbReference type="KEGG" id="panr:A7J50_4404"/>
<feature type="region of interest" description="Disordered" evidence="1">
    <location>
        <begin position="1"/>
        <end position="21"/>
    </location>
</feature>
<dbReference type="Proteomes" id="UP000077829">
    <property type="component" value="Chromosome"/>
</dbReference>
<evidence type="ECO:0000313" key="2">
    <source>
        <dbReference type="EMBL" id="ANF87758.1"/>
    </source>
</evidence>
<accession>A0A172Z614</accession>
<evidence type="ECO:0000256" key="1">
    <source>
        <dbReference type="SAM" id="MobiDB-lite"/>
    </source>
</evidence>
<dbReference type="STRING" id="219572.A7J50_4404"/>
<feature type="compositionally biased region" description="Polar residues" evidence="1">
    <location>
        <begin position="1"/>
        <end position="15"/>
    </location>
</feature>
<sequence length="53" mass="6075">MLVNSDAESNQTASGEDQRVTHAEHHLVKVFRQLSEEHQNDMLRFIDALLNAQ</sequence>
<dbReference type="EMBL" id="CP015600">
    <property type="protein sequence ID" value="ANF87758.1"/>
    <property type="molecule type" value="Genomic_DNA"/>
</dbReference>
<evidence type="ECO:0000313" key="3">
    <source>
        <dbReference type="Proteomes" id="UP000077829"/>
    </source>
</evidence>